<dbReference type="InterPro" id="IPR011008">
    <property type="entry name" value="Dimeric_a/b-barrel"/>
</dbReference>
<dbReference type="OrthoDB" id="336622at2157"/>
<dbReference type="eggNOG" id="ENOG502N5FH">
    <property type="taxonomic scope" value="Archaea"/>
</dbReference>
<dbReference type="InterPro" id="IPR008000">
    <property type="entry name" value="Rham/fucose_mutarotase"/>
</dbReference>
<accession>M0C0R5</accession>
<dbReference type="AlphaFoldDB" id="M0C0R5"/>
<evidence type="ECO:0008006" key="3">
    <source>
        <dbReference type="Google" id="ProtNLM"/>
    </source>
</evidence>
<sequence length="112" mass="12714">MADELERAVYVQRIDPERTAEYVEAHDDVPDGVTDAMERAGVETFQLFVRDDIAVCLLECPDVDAYDEVMANDPAVEAWERRVARFKRDGVDADAAAGDQIPYMEEIWSFEP</sequence>
<gene>
    <name evidence="1" type="ORF">C477_17450</name>
</gene>
<evidence type="ECO:0000313" key="1">
    <source>
        <dbReference type="EMBL" id="ELZ15489.1"/>
    </source>
</evidence>
<comment type="caution">
    <text evidence="1">The sequence shown here is derived from an EMBL/GenBank/DDBJ whole genome shotgun (WGS) entry which is preliminary data.</text>
</comment>
<dbReference type="Pfam" id="PF05336">
    <property type="entry name" value="rhaM"/>
    <property type="match status" value="1"/>
</dbReference>
<dbReference type="Gene3D" id="3.30.70.100">
    <property type="match status" value="1"/>
</dbReference>
<proteinExistence type="predicted"/>
<keyword evidence="2" id="KW-1185">Reference proteome</keyword>
<dbReference type="STRING" id="1227488.C477_17450"/>
<dbReference type="GO" id="GO:0016857">
    <property type="term" value="F:racemase and epimerase activity, acting on carbohydrates and derivatives"/>
    <property type="evidence" value="ECO:0007669"/>
    <property type="project" value="InterPro"/>
</dbReference>
<name>M0C0R5_9EURY</name>
<organism evidence="1 2">
    <name type="scientific">Haloterrigena salina JCM 13891</name>
    <dbReference type="NCBI Taxonomy" id="1227488"/>
    <lineage>
        <taxon>Archaea</taxon>
        <taxon>Methanobacteriati</taxon>
        <taxon>Methanobacteriota</taxon>
        <taxon>Stenosarchaea group</taxon>
        <taxon>Halobacteria</taxon>
        <taxon>Halobacteriales</taxon>
        <taxon>Natrialbaceae</taxon>
        <taxon>Haloterrigena</taxon>
    </lineage>
</organism>
<reference evidence="1 2" key="1">
    <citation type="journal article" date="2014" name="PLoS Genet.">
        <title>Phylogenetically driven sequencing of extremely halophilic archaea reveals strategies for static and dynamic osmo-response.</title>
        <authorList>
            <person name="Becker E.A."/>
            <person name="Seitzer P.M."/>
            <person name="Tritt A."/>
            <person name="Larsen D."/>
            <person name="Krusor M."/>
            <person name="Yao A.I."/>
            <person name="Wu D."/>
            <person name="Madern D."/>
            <person name="Eisen J.A."/>
            <person name="Darling A.E."/>
            <person name="Facciotti M.T."/>
        </authorList>
    </citation>
    <scope>NUCLEOTIDE SEQUENCE [LARGE SCALE GENOMIC DNA]</scope>
    <source>
        <strain evidence="1 2">JCM 13891</strain>
    </source>
</reference>
<dbReference type="SUPFAM" id="SSF54909">
    <property type="entry name" value="Dimeric alpha+beta barrel"/>
    <property type="match status" value="1"/>
</dbReference>
<dbReference type="PATRIC" id="fig|1227488.3.peg.3498"/>
<dbReference type="RefSeq" id="WP_008895760.1">
    <property type="nucleotide sequence ID" value="NZ_AOIS01000057.1"/>
</dbReference>
<dbReference type="Proteomes" id="UP000011657">
    <property type="component" value="Unassembled WGS sequence"/>
</dbReference>
<protein>
    <recommendedName>
        <fullName evidence="3">L-rhamnose mutarotase</fullName>
    </recommendedName>
</protein>
<evidence type="ECO:0000313" key="2">
    <source>
        <dbReference type="Proteomes" id="UP000011657"/>
    </source>
</evidence>
<dbReference type="EMBL" id="AOIS01000057">
    <property type="protein sequence ID" value="ELZ15489.1"/>
    <property type="molecule type" value="Genomic_DNA"/>
</dbReference>